<dbReference type="AlphaFoldDB" id="A0A2P8DQX6"/>
<dbReference type="PANTHER" id="PTHR13847">
    <property type="entry name" value="SARCOSINE DEHYDROGENASE-RELATED"/>
    <property type="match status" value="1"/>
</dbReference>
<organism evidence="4 5">
    <name type="scientific">Murinocardiopsis flavida</name>
    <dbReference type="NCBI Taxonomy" id="645275"/>
    <lineage>
        <taxon>Bacteria</taxon>
        <taxon>Bacillati</taxon>
        <taxon>Actinomycetota</taxon>
        <taxon>Actinomycetes</taxon>
        <taxon>Streptosporangiales</taxon>
        <taxon>Nocardiopsidaceae</taxon>
        <taxon>Murinocardiopsis</taxon>
    </lineage>
</organism>
<comment type="caution">
    <text evidence="4">The sequence shown here is derived from an EMBL/GenBank/DDBJ whole genome shotgun (WGS) entry which is preliminary data.</text>
</comment>
<evidence type="ECO:0000259" key="3">
    <source>
        <dbReference type="Pfam" id="PF01266"/>
    </source>
</evidence>
<evidence type="ECO:0000313" key="4">
    <source>
        <dbReference type="EMBL" id="PSK99623.1"/>
    </source>
</evidence>
<sequence length="392" mass="40441">MHIAVIGAGAVGLAIARELVREGARVTVLERRHPGAGTSATSFAWINAHLKRPASYQALNRAGLLAHHALHNDLTEGPRWFVPTGNLEWAADPAHATALTAAAAAVEEQGGTVERLTADQARALEPGVRIPAGVESAVLFADEGYVLPGEFLGRLLTDAIAGGAELRAPAEVRAIDAGADGARITLADGTELAADAVVTAVGRWTEPLLADAGVHVPMADPDAAGGATVGYLAYTAPAPVRLNRVLTTSTLNVRPDGNGRLVLQGLDLDPAADPGAAQQPGPGSPVARTLRDRLAETVVGGEYAEIEQVRVGQRALPADGLTVCGFTDDRRTLYTVATHSGITLAPALAPMVAAEVLGGSPAGLLADFRPTRFTPGRRPGTRLAQARLPGEQ</sequence>
<dbReference type="PANTHER" id="PTHR13847:SF289">
    <property type="entry name" value="GLYCINE OXIDASE"/>
    <property type="match status" value="1"/>
</dbReference>
<dbReference type="Pfam" id="PF01266">
    <property type="entry name" value="DAO"/>
    <property type="match status" value="1"/>
</dbReference>
<dbReference type="Proteomes" id="UP000240542">
    <property type="component" value="Unassembled WGS sequence"/>
</dbReference>
<keyword evidence="1" id="KW-0560">Oxidoreductase</keyword>
<gene>
    <name evidence="4" type="ORF">CLV63_103348</name>
</gene>
<keyword evidence="5" id="KW-1185">Reference proteome</keyword>
<dbReference type="EMBL" id="PYGA01000003">
    <property type="protein sequence ID" value="PSK99623.1"/>
    <property type="molecule type" value="Genomic_DNA"/>
</dbReference>
<dbReference type="GO" id="GO:0016491">
    <property type="term" value="F:oxidoreductase activity"/>
    <property type="evidence" value="ECO:0007669"/>
    <property type="project" value="UniProtKB-KW"/>
</dbReference>
<name>A0A2P8DQX6_9ACTN</name>
<proteinExistence type="predicted"/>
<feature type="compositionally biased region" description="Low complexity" evidence="2">
    <location>
        <begin position="371"/>
        <end position="382"/>
    </location>
</feature>
<feature type="domain" description="FAD dependent oxidoreductase" evidence="3">
    <location>
        <begin position="3"/>
        <end position="354"/>
    </location>
</feature>
<accession>A0A2P8DQX6</accession>
<dbReference type="GO" id="GO:0005737">
    <property type="term" value="C:cytoplasm"/>
    <property type="evidence" value="ECO:0007669"/>
    <property type="project" value="TreeGrafter"/>
</dbReference>
<evidence type="ECO:0000256" key="1">
    <source>
        <dbReference type="ARBA" id="ARBA00023002"/>
    </source>
</evidence>
<dbReference type="InterPro" id="IPR036188">
    <property type="entry name" value="FAD/NAD-bd_sf"/>
</dbReference>
<dbReference type="OrthoDB" id="4775411at2"/>
<dbReference type="Gene3D" id="3.30.9.10">
    <property type="entry name" value="D-Amino Acid Oxidase, subunit A, domain 2"/>
    <property type="match status" value="1"/>
</dbReference>
<protein>
    <submittedName>
        <fullName evidence="4">Glycine/D-amino acid oxidase-like deaminating enzyme</fullName>
    </submittedName>
</protein>
<dbReference type="SUPFAM" id="SSF51905">
    <property type="entry name" value="FAD/NAD(P)-binding domain"/>
    <property type="match status" value="1"/>
</dbReference>
<evidence type="ECO:0000256" key="2">
    <source>
        <dbReference type="SAM" id="MobiDB-lite"/>
    </source>
</evidence>
<dbReference type="Gene3D" id="3.50.50.60">
    <property type="entry name" value="FAD/NAD(P)-binding domain"/>
    <property type="match status" value="1"/>
</dbReference>
<evidence type="ECO:0000313" key="5">
    <source>
        <dbReference type="Proteomes" id="UP000240542"/>
    </source>
</evidence>
<dbReference type="RefSeq" id="WP_106582001.1">
    <property type="nucleotide sequence ID" value="NZ_PYGA01000003.1"/>
</dbReference>
<reference evidence="4 5" key="1">
    <citation type="submission" date="2018-03" db="EMBL/GenBank/DDBJ databases">
        <title>Genomic Encyclopedia of Archaeal and Bacterial Type Strains, Phase II (KMG-II): from individual species to whole genera.</title>
        <authorList>
            <person name="Goeker M."/>
        </authorList>
    </citation>
    <scope>NUCLEOTIDE SEQUENCE [LARGE SCALE GENOMIC DNA]</scope>
    <source>
        <strain evidence="4 5">DSM 45312</strain>
    </source>
</reference>
<dbReference type="InterPro" id="IPR006076">
    <property type="entry name" value="FAD-dep_OxRdtase"/>
</dbReference>
<feature type="region of interest" description="Disordered" evidence="2">
    <location>
        <begin position="368"/>
        <end position="392"/>
    </location>
</feature>